<comment type="caution">
    <text evidence="1">The sequence shown here is derived from an EMBL/GenBank/DDBJ whole genome shotgun (WGS) entry which is preliminary data.</text>
</comment>
<proteinExistence type="predicted"/>
<evidence type="ECO:0000313" key="1">
    <source>
        <dbReference type="EMBL" id="CAE7421568.1"/>
    </source>
</evidence>
<evidence type="ECO:0000313" key="2">
    <source>
        <dbReference type="Proteomes" id="UP000604046"/>
    </source>
</evidence>
<reference evidence="1" key="1">
    <citation type="submission" date="2021-02" db="EMBL/GenBank/DDBJ databases">
        <authorList>
            <person name="Dougan E. K."/>
            <person name="Rhodes N."/>
            <person name="Thang M."/>
            <person name="Chan C."/>
        </authorList>
    </citation>
    <scope>NUCLEOTIDE SEQUENCE</scope>
</reference>
<keyword evidence="2" id="KW-1185">Reference proteome</keyword>
<name>A0A812R4Q3_9DINO</name>
<dbReference type="OrthoDB" id="10628465at2759"/>
<dbReference type="EMBL" id="CAJNDS010002302">
    <property type="protein sequence ID" value="CAE7421568.1"/>
    <property type="molecule type" value="Genomic_DNA"/>
</dbReference>
<accession>A0A812R4Q3</accession>
<organism evidence="1 2">
    <name type="scientific">Symbiodinium natans</name>
    <dbReference type="NCBI Taxonomy" id="878477"/>
    <lineage>
        <taxon>Eukaryota</taxon>
        <taxon>Sar</taxon>
        <taxon>Alveolata</taxon>
        <taxon>Dinophyceae</taxon>
        <taxon>Suessiales</taxon>
        <taxon>Symbiodiniaceae</taxon>
        <taxon>Symbiodinium</taxon>
    </lineage>
</organism>
<dbReference type="AlphaFoldDB" id="A0A812R4Q3"/>
<gene>
    <name evidence="1" type="ORF">SNAT2548_LOCUS22933</name>
</gene>
<sequence>MIFCSTMLLATRILVPELSLGQAFSGCLCSPSYPFSFKCINVTRAAPGLYALVVLRSIVVLAVLEIAWYPVDSKAFLEWSALVFNYSFSRIVRASVACLLMATTGVGRAKAKGGGAVEA</sequence>
<dbReference type="Proteomes" id="UP000604046">
    <property type="component" value="Unassembled WGS sequence"/>
</dbReference>
<protein>
    <submittedName>
        <fullName evidence="1">Uncharacterized protein</fullName>
    </submittedName>
</protein>